<evidence type="ECO:0008006" key="10">
    <source>
        <dbReference type="Google" id="ProtNLM"/>
    </source>
</evidence>
<dbReference type="SMART" id="SM00184">
    <property type="entry name" value="RING"/>
    <property type="match status" value="1"/>
</dbReference>
<sequence>AQVIPPAHVQAPQHRELHWQIEVVHRAFYNIRGGILGDAPGYGKTATTIGLVDAGVEGPPEIPSDQQPYFFHSKASLVLVPSNLLEQWLGEIQKFTAGTMKVIAIKTVANLKSLTVAQLCDAALVLCSYRLLYSKVYRHRLQQLAGLALAVETTDQATTETGPVDLRSLRRNTRRFREDVRSLLWGEEINDPSQLSFPVLEQLWWRRIVLDEFHELEAMGNTAQFESLRSIHAHYRWGLTGTPPTRDLSQVATLAQIFHLGHLPLEEKPPSAYRTDLAQEMCQHFLDHFARQNTSEEVTPVPLKEHILVVDPTPEERAIYLQCSRDVSDASGALTDEDRAERLIKLCSHFAAYCGLATAAADATGECHRIISTKQEHAKKTYNVALQRAVQLELLWQRLDAAQYRHSDQQDVCRSLGVDSAELGAAGAEGDAKVAEVGTWTLSRSFSSPVVSLAATVLLEASRMPPGQLQRLSGKPLEISDLASAREAAKGRMVSAAQTALSAQRSVEFFKRTLAAARGEASAEQRSCSICLEEDLTEDQLSITVCAHVFHTDCLNEVVKHFGTCPVCRHGLTGKNKVTSLAAELAPALPAVRSDKGQKRRLSSDTSETSKKAGSKLAALAVHLQSISAGEKVLVFCQWEDLKKHISDTLQSMGVPHFQLIGNLFQRAEILRRFQEESHESAVRVLLLSLEHAASGTNLTAANHVVFVHPMHAASPEKAVAYEAQAIARCRRYGQEKTVHCWRLVARGTIEETITATHQKDLWQDHVARSAPTSGGA</sequence>
<evidence type="ECO:0000256" key="2">
    <source>
        <dbReference type="ARBA" id="ARBA00022801"/>
    </source>
</evidence>
<keyword evidence="5" id="KW-0479">Metal-binding</keyword>
<dbReference type="CDD" id="cd18793">
    <property type="entry name" value="SF2_C_SNF"/>
    <property type="match status" value="1"/>
</dbReference>
<evidence type="ECO:0000256" key="3">
    <source>
        <dbReference type="ARBA" id="ARBA00022806"/>
    </source>
</evidence>
<keyword evidence="2" id="KW-0378">Hydrolase</keyword>
<dbReference type="PROSITE" id="PS51194">
    <property type="entry name" value="HELICASE_CTER"/>
    <property type="match status" value="1"/>
</dbReference>
<dbReference type="PROSITE" id="PS50089">
    <property type="entry name" value="ZF_RING_2"/>
    <property type="match status" value="1"/>
</dbReference>
<evidence type="ECO:0000256" key="5">
    <source>
        <dbReference type="PROSITE-ProRule" id="PRU00175"/>
    </source>
</evidence>
<dbReference type="InterPro" id="IPR050628">
    <property type="entry name" value="SNF2_RAD54_helicase_TF"/>
</dbReference>
<dbReference type="SMART" id="SM00490">
    <property type="entry name" value="HELICc"/>
    <property type="match status" value="1"/>
</dbReference>
<reference evidence="8 9" key="1">
    <citation type="submission" date="2024-02" db="EMBL/GenBank/DDBJ databases">
        <authorList>
            <person name="Chen Y."/>
            <person name="Shah S."/>
            <person name="Dougan E. K."/>
            <person name="Thang M."/>
            <person name="Chan C."/>
        </authorList>
    </citation>
    <scope>NUCLEOTIDE SEQUENCE [LARGE SCALE GENOMIC DNA]</scope>
</reference>
<dbReference type="InterPro" id="IPR027417">
    <property type="entry name" value="P-loop_NTPase"/>
</dbReference>
<dbReference type="EMBL" id="CAXAMM010039133">
    <property type="protein sequence ID" value="CAK9084178.1"/>
    <property type="molecule type" value="Genomic_DNA"/>
</dbReference>
<dbReference type="InterPro" id="IPR013083">
    <property type="entry name" value="Znf_RING/FYVE/PHD"/>
</dbReference>
<organism evidence="8 9">
    <name type="scientific">Durusdinium trenchii</name>
    <dbReference type="NCBI Taxonomy" id="1381693"/>
    <lineage>
        <taxon>Eukaryota</taxon>
        <taxon>Sar</taxon>
        <taxon>Alveolata</taxon>
        <taxon>Dinophyceae</taxon>
        <taxon>Suessiales</taxon>
        <taxon>Symbiodiniaceae</taxon>
        <taxon>Durusdinium</taxon>
    </lineage>
</organism>
<dbReference type="Pfam" id="PF00271">
    <property type="entry name" value="Helicase_C"/>
    <property type="match status" value="1"/>
</dbReference>
<keyword evidence="4" id="KW-0067">ATP-binding</keyword>
<proteinExistence type="predicted"/>
<dbReference type="InterPro" id="IPR014001">
    <property type="entry name" value="Helicase_ATP-bd"/>
</dbReference>
<feature type="non-terminal residue" evidence="8">
    <location>
        <position position="1"/>
    </location>
</feature>
<evidence type="ECO:0000256" key="4">
    <source>
        <dbReference type="ARBA" id="ARBA00022840"/>
    </source>
</evidence>
<gene>
    <name evidence="8" type="ORF">SCF082_LOCUS39940</name>
</gene>
<accession>A0ABP0Q7F9</accession>
<evidence type="ECO:0000313" key="9">
    <source>
        <dbReference type="Proteomes" id="UP001642464"/>
    </source>
</evidence>
<evidence type="ECO:0000256" key="1">
    <source>
        <dbReference type="ARBA" id="ARBA00022741"/>
    </source>
</evidence>
<keyword evidence="9" id="KW-1185">Reference proteome</keyword>
<feature type="domain" description="RING-type" evidence="6">
    <location>
        <begin position="528"/>
        <end position="569"/>
    </location>
</feature>
<evidence type="ECO:0000259" key="7">
    <source>
        <dbReference type="PROSITE" id="PS51194"/>
    </source>
</evidence>
<dbReference type="Gene3D" id="3.30.40.10">
    <property type="entry name" value="Zinc/RING finger domain, C3HC4 (zinc finger)"/>
    <property type="match status" value="1"/>
</dbReference>
<comment type="caution">
    <text evidence="8">The sequence shown here is derived from an EMBL/GenBank/DDBJ whole genome shotgun (WGS) entry which is preliminary data.</text>
</comment>
<dbReference type="Pfam" id="PF00176">
    <property type="entry name" value="SNF2-rel_dom"/>
    <property type="match status" value="1"/>
</dbReference>
<dbReference type="InterPro" id="IPR001841">
    <property type="entry name" value="Znf_RING"/>
</dbReference>
<name>A0ABP0Q7F9_9DINO</name>
<keyword evidence="5" id="KW-0862">Zinc</keyword>
<dbReference type="PANTHER" id="PTHR45626:SF26">
    <property type="entry name" value="FAMILY HELICASE, PUTATIVE (AFU_ORTHOLOGUE AFUA_2G09120)-RELATED"/>
    <property type="match status" value="1"/>
</dbReference>
<protein>
    <recommendedName>
        <fullName evidence="10">Anaphase-promoting complex subunit 11</fullName>
    </recommendedName>
</protein>
<dbReference type="SUPFAM" id="SSF52540">
    <property type="entry name" value="P-loop containing nucleoside triphosphate hydrolases"/>
    <property type="match status" value="2"/>
</dbReference>
<dbReference type="Gene3D" id="3.40.50.300">
    <property type="entry name" value="P-loop containing nucleotide triphosphate hydrolases"/>
    <property type="match status" value="2"/>
</dbReference>
<feature type="domain" description="Helicase C-terminal" evidence="7">
    <location>
        <begin position="616"/>
        <end position="777"/>
    </location>
</feature>
<dbReference type="InterPro" id="IPR049730">
    <property type="entry name" value="SNF2/RAD54-like_C"/>
</dbReference>
<dbReference type="SUPFAM" id="SSF57850">
    <property type="entry name" value="RING/U-box"/>
    <property type="match status" value="1"/>
</dbReference>
<dbReference type="InterPro" id="IPR001650">
    <property type="entry name" value="Helicase_C-like"/>
</dbReference>
<evidence type="ECO:0000259" key="6">
    <source>
        <dbReference type="PROSITE" id="PS50089"/>
    </source>
</evidence>
<dbReference type="Proteomes" id="UP001642464">
    <property type="component" value="Unassembled WGS sequence"/>
</dbReference>
<dbReference type="Pfam" id="PF13639">
    <property type="entry name" value="zf-RING_2"/>
    <property type="match status" value="1"/>
</dbReference>
<keyword evidence="1" id="KW-0547">Nucleotide-binding</keyword>
<evidence type="ECO:0000313" key="8">
    <source>
        <dbReference type="EMBL" id="CAK9084178.1"/>
    </source>
</evidence>
<dbReference type="InterPro" id="IPR038718">
    <property type="entry name" value="SNF2-like_sf"/>
</dbReference>
<dbReference type="Gene3D" id="3.40.50.10810">
    <property type="entry name" value="Tandem AAA-ATPase domain"/>
    <property type="match status" value="2"/>
</dbReference>
<dbReference type="CDD" id="cd16448">
    <property type="entry name" value="RING-H2"/>
    <property type="match status" value="1"/>
</dbReference>
<keyword evidence="5" id="KW-0863">Zinc-finger</keyword>
<dbReference type="SMART" id="SM00487">
    <property type="entry name" value="DEXDc"/>
    <property type="match status" value="1"/>
</dbReference>
<keyword evidence="3" id="KW-0347">Helicase</keyword>
<dbReference type="PANTHER" id="PTHR45626">
    <property type="entry name" value="TRANSCRIPTION TERMINATION FACTOR 2-RELATED"/>
    <property type="match status" value="1"/>
</dbReference>
<dbReference type="InterPro" id="IPR000330">
    <property type="entry name" value="SNF2_N"/>
</dbReference>